<dbReference type="InterPro" id="IPR000531">
    <property type="entry name" value="Beta-barrel_TonB"/>
</dbReference>
<reference evidence="12 13" key="1">
    <citation type="submission" date="2016-05" db="EMBL/GenBank/DDBJ databases">
        <title>Niabella ginsenosidivorans BS26 whole genome sequencing.</title>
        <authorList>
            <person name="Im W.T."/>
            <person name="Siddiqi M.Z."/>
        </authorList>
    </citation>
    <scope>NUCLEOTIDE SEQUENCE [LARGE SCALE GENOMIC DNA]</scope>
    <source>
        <strain evidence="12 13">BS26</strain>
    </source>
</reference>
<name>A0A1A9I875_9BACT</name>
<evidence type="ECO:0000256" key="6">
    <source>
        <dbReference type="ARBA" id="ARBA00023136"/>
    </source>
</evidence>
<evidence type="ECO:0000256" key="4">
    <source>
        <dbReference type="ARBA" id="ARBA00022692"/>
    </source>
</evidence>
<dbReference type="Pfam" id="PF13715">
    <property type="entry name" value="CarbopepD_reg_2"/>
    <property type="match status" value="1"/>
</dbReference>
<evidence type="ECO:0000256" key="3">
    <source>
        <dbReference type="ARBA" id="ARBA00022452"/>
    </source>
</evidence>
<evidence type="ECO:0000256" key="7">
    <source>
        <dbReference type="ARBA" id="ARBA00023237"/>
    </source>
</evidence>
<evidence type="ECO:0000259" key="10">
    <source>
        <dbReference type="Pfam" id="PF00593"/>
    </source>
</evidence>
<dbReference type="InterPro" id="IPR039426">
    <property type="entry name" value="TonB-dep_rcpt-like"/>
</dbReference>
<dbReference type="SUPFAM" id="SSF56935">
    <property type="entry name" value="Porins"/>
    <property type="match status" value="1"/>
</dbReference>
<accession>A0A1A9I875</accession>
<keyword evidence="13" id="KW-1185">Reference proteome</keyword>
<comment type="subcellular location">
    <subcellularLocation>
        <location evidence="1 8">Cell outer membrane</location>
        <topology evidence="1 8">Multi-pass membrane protein</topology>
    </subcellularLocation>
</comment>
<keyword evidence="2 8" id="KW-0813">Transport</keyword>
<feature type="domain" description="TonB-dependent receptor-like beta-barrel" evidence="10">
    <location>
        <begin position="426"/>
        <end position="1018"/>
    </location>
</feature>
<dbReference type="EMBL" id="CP015772">
    <property type="protein sequence ID" value="ANH82881.1"/>
    <property type="molecule type" value="Genomic_DNA"/>
</dbReference>
<dbReference type="Pfam" id="PF07715">
    <property type="entry name" value="Plug"/>
    <property type="match status" value="1"/>
</dbReference>
<feature type="domain" description="TonB-dependent receptor plug" evidence="11">
    <location>
        <begin position="121"/>
        <end position="226"/>
    </location>
</feature>
<dbReference type="Gene3D" id="2.170.130.10">
    <property type="entry name" value="TonB-dependent receptor, plug domain"/>
    <property type="match status" value="1"/>
</dbReference>
<evidence type="ECO:0000256" key="9">
    <source>
        <dbReference type="RuleBase" id="RU003357"/>
    </source>
</evidence>
<evidence type="ECO:0000256" key="2">
    <source>
        <dbReference type="ARBA" id="ARBA00022448"/>
    </source>
</evidence>
<dbReference type="InterPro" id="IPR023997">
    <property type="entry name" value="TonB-dep_OMP_SusC/RagA_CS"/>
</dbReference>
<keyword evidence="6 8" id="KW-0472">Membrane</keyword>
<dbReference type="InterPro" id="IPR037066">
    <property type="entry name" value="Plug_dom_sf"/>
</dbReference>
<evidence type="ECO:0000256" key="1">
    <source>
        <dbReference type="ARBA" id="ARBA00004571"/>
    </source>
</evidence>
<dbReference type="InterPro" id="IPR023996">
    <property type="entry name" value="TonB-dep_OMP_SusC/RagA"/>
</dbReference>
<sequence length="1067" mass="118479">MKLKSCLIYILVFALMVWLPASGYAQTKVKVKGVVTSTSGEPLGGVSVTIKDAKGGTVTDSTGAFSITVEKGKILQFDHIGYLPFARGITEAGTVKVTLTQKMNNLDEVVVIGYGTQSRSAITGAVSKLVNKNLDEIPTSRLDNALIGKIAGVTIQNVTSEVGADPVVRIRGFSSISANSSPLVVVDGYPVPDGLSFVNPQDVASVEVLKDAAAAAIYGSRAANGVIIITTKSGAADRPRYNFKVYYGTRKPYKLNPIMTFSEYAEKLYREAAMRANDTTVAANRRNLISDQEQAAYILENQITGAPTNWQELGLQNSNISNAEFSVSGGKKEVKYYLSAGYQKDVGVMKFSDNTRGTMKARLDANLSKKVKLSFNFNPSYIKTNRPTVNYTDYFRTYSFVPLYHTNYTAQFVQQNPQWADILPGDYAQARHFNGLPYSGRMPDGTLWSSNGPVIPWSTSNNTPLSIADREKRYVESYRMLGGVDLSYEIIPRLVFKTALSGYYMQQNDRTFVQSNAEKDGDLNYAIFNDRNYKDVLWENTLNYNKRFGNHNITALVGFTAQQTWKDTSNMVGRNFPTEDFKTMNQAGQIDPALTYTLKDKIGLLSYLGRVTYDYKSKYLVAASFRTDGSSYFAPGHKWGYFPSISGGWAISQEPFFKAVKSVNNLKIRASYGATGNNRIPSFSYMDLLYPANYAFGTGTGSVILGLSPNSNTLANPLITWERTFEFNTGLDLGMFSNRLTLILDWYNRVTDRLLYNQATMSFTGSNQYINNIGKLRNKGVEIELGGVPVQTKNITWSTSVNFTRNKNTLLALGGEPYQYNYGERNEVYAAIVGQPAIQFFGYKTNGVWLSDKEIADAKAAGLTSTLSKYFQAGGLKYVDINGDNAIDANDRVPLGNPFPDFTWGFNNTITYKNFDFSMLIQGSQGGKLINGDLYYNETKKFNKLVNTDQRWVSAMYPGDGKTPYFTNGENWMLTDYVLESASYASLRNLIIGYKFQSKTLKHIGLNGLRIYASGDNLFYIMGKGYRGINPEARVTSGLYNSPLISGYQRGAFPIMRTYTFGIDLSF</sequence>
<dbReference type="OrthoDB" id="9768177at2"/>
<organism evidence="12 13">
    <name type="scientific">Niabella ginsenosidivorans</name>
    <dbReference type="NCBI Taxonomy" id="1176587"/>
    <lineage>
        <taxon>Bacteria</taxon>
        <taxon>Pseudomonadati</taxon>
        <taxon>Bacteroidota</taxon>
        <taxon>Chitinophagia</taxon>
        <taxon>Chitinophagales</taxon>
        <taxon>Chitinophagaceae</taxon>
        <taxon>Niabella</taxon>
    </lineage>
</organism>
<keyword evidence="5 9" id="KW-0798">TonB box</keyword>
<dbReference type="STRING" id="1176587.A8C56_19500"/>
<dbReference type="GO" id="GO:0009279">
    <property type="term" value="C:cell outer membrane"/>
    <property type="evidence" value="ECO:0007669"/>
    <property type="project" value="UniProtKB-SubCell"/>
</dbReference>
<dbReference type="InterPro" id="IPR036942">
    <property type="entry name" value="Beta-barrel_TonB_sf"/>
</dbReference>
<dbReference type="KEGG" id="nia:A8C56_19500"/>
<dbReference type="Pfam" id="PF00593">
    <property type="entry name" value="TonB_dep_Rec_b-barrel"/>
    <property type="match status" value="1"/>
</dbReference>
<dbReference type="InterPro" id="IPR008969">
    <property type="entry name" value="CarboxyPept-like_regulatory"/>
</dbReference>
<evidence type="ECO:0000256" key="5">
    <source>
        <dbReference type="ARBA" id="ARBA00023077"/>
    </source>
</evidence>
<dbReference type="SUPFAM" id="SSF49464">
    <property type="entry name" value="Carboxypeptidase regulatory domain-like"/>
    <property type="match status" value="1"/>
</dbReference>
<dbReference type="PROSITE" id="PS52016">
    <property type="entry name" value="TONB_DEPENDENT_REC_3"/>
    <property type="match status" value="1"/>
</dbReference>
<dbReference type="Gene3D" id="2.40.170.20">
    <property type="entry name" value="TonB-dependent receptor, beta-barrel domain"/>
    <property type="match status" value="1"/>
</dbReference>
<evidence type="ECO:0000256" key="8">
    <source>
        <dbReference type="PROSITE-ProRule" id="PRU01360"/>
    </source>
</evidence>
<dbReference type="InterPro" id="IPR012910">
    <property type="entry name" value="Plug_dom"/>
</dbReference>
<protein>
    <submittedName>
        <fullName evidence="12">SusC/RagA family TonB-linked outer membrane protein</fullName>
    </submittedName>
</protein>
<keyword evidence="7 8" id="KW-0998">Cell outer membrane</keyword>
<evidence type="ECO:0000259" key="11">
    <source>
        <dbReference type="Pfam" id="PF07715"/>
    </source>
</evidence>
<dbReference type="Proteomes" id="UP000077667">
    <property type="component" value="Chromosome"/>
</dbReference>
<dbReference type="NCBIfam" id="TIGR04057">
    <property type="entry name" value="SusC_RagA_signa"/>
    <property type="match status" value="1"/>
</dbReference>
<comment type="similarity">
    <text evidence="8 9">Belongs to the TonB-dependent receptor family.</text>
</comment>
<dbReference type="AlphaFoldDB" id="A0A1A9I875"/>
<evidence type="ECO:0000313" key="12">
    <source>
        <dbReference type="EMBL" id="ANH82881.1"/>
    </source>
</evidence>
<keyword evidence="3 8" id="KW-1134">Transmembrane beta strand</keyword>
<dbReference type="Gene3D" id="2.60.40.1120">
    <property type="entry name" value="Carboxypeptidase-like, regulatory domain"/>
    <property type="match status" value="1"/>
</dbReference>
<dbReference type="RefSeq" id="WP_067759800.1">
    <property type="nucleotide sequence ID" value="NZ_CP015772.1"/>
</dbReference>
<gene>
    <name evidence="12" type="ORF">A8C56_19500</name>
</gene>
<proteinExistence type="inferred from homology"/>
<dbReference type="NCBIfam" id="TIGR04056">
    <property type="entry name" value="OMP_RagA_SusC"/>
    <property type="match status" value="1"/>
</dbReference>
<keyword evidence="4 8" id="KW-0812">Transmembrane</keyword>
<evidence type="ECO:0000313" key="13">
    <source>
        <dbReference type="Proteomes" id="UP000077667"/>
    </source>
</evidence>